<comment type="similarity">
    <text evidence="1">Belongs to the ROK (NagC/XylR) family.</text>
</comment>
<dbReference type="PANTHER" id="PTHR18964">
    <property type="entry name" value="ROK (REPRESSOR, ORF, KINASE) FAMILY"/>
    <property type="match status" value="1"/>
</dbReference>
<reference evidence="2 3" key="1">
    <citation type="submission" date="2013-08" db="EMBL/GenBank/DDBJ databases">
        <authorList>
            <person name="Weinstock G."/>
            <person name="Sodergren E."/>
            <person name="Wylie T."/>
            <person name="Fulton L."/>
            <person name="Fulton R."/>
            <person name="Fronick C."/>
            <person name="O'Laughlin M."/>
            <person name="Godfrey J."/>
            <person name="Miner T."/>
            <person name="Herter B."/>
            <person name="Appelbaum E."/>
            <person name="Cordes M."/>
            <person name="Lek S."/>
            <person name="Wollam A."/>
            <person name="Pepin K.H."/>
            <person name="Palsikar V.B."/>
            <person name="Mitreva M."/>
            <person name="Wilson R.K."/>
        </authorList>
    </citation>
    <scope>NUCLEOTIDE SEQUENCE [LARGE SCALE GENOMIC DNA]</scope>
    <source>
        <strain evidence="2 3">F0580</strain>
    </source>
</reference>
<dbReference type="PATRIC" id="fig|1321816.3.peg.217"/>
<dbReference type="PANTHER" id="PTHR18964:SF149">
    <property type="entry name" value="BIFUNCTIONAL UDP-N-ACETYLGLUCOSAMINE 2-EPIMERASE_N-ACETYLMANNOSAMINE KINASE"/>
    <property type="match status" value="1"/>
</dbReference>
<dbReference type="InterPro" id="IPR049874">
    <property type="entry name" value="ROK_cs"/>
</dbReference>
<proteinExistence type="inferred from homology"/>
<dbReference type="SUPFAM" id="SSF53067">
    <property type="entry name" value="Actin-like ATPase domain"/>
    <property type="match status" value="1"/>
</dbReference>
<dbReference type="InterPro" id="IPR000600">
    <property type="entry name" value="ROK"/>
</dbReference>
<evidence type="ECO:0000313" key="3">
    <source>
        <dbReference type="Proteomes" id="UP000016519"/>
    </source>
</evidence>
<dbReference type="Gene3D" id="3.30.420.40">
    <property type="match status" value="2"/>
</dbReference>
<name>U1RCP9_9BIFI</name>
<dbReference type="Proteomes" id="UP000016519">
    <property type="component" value="Unassembled WGS sequence"/>
</dbReference>
<dbReference type="HOGENOM" id="CLU_036604_0_4_11"/>
<accession>U1RCP9</accession>
<sequence>MFCAHDDYDLHLDDVVSDRFYIAVDIGGTKIASAIVRMSYGTYEVIDKNRMPTCAQKGGDDVLYRLVDFIERQFRLASKQGIPITGIGIGTAGVVDSEHGRIAAATNIMPGWAGQHVAQAIHESDLVGHLPVYMVGDVGAHGLGESQYGAGRGHESVLSVGVGTGIGGAIIRSGELITGAHGVAGHVGHISHALGVGVTCSCGTTCGHIEPVASGTGLAILYNLLRSENSTIENGQEYVQPARSGLDVVNRMNEGEHFARRVIEISATALGECIAGMANLLDPDVIVLSGSVVKAGEVWWQGVYTGFSHAALPLISATPIIQGNLGDDAPLVGAAYAVSEYIKTL</sequence>
<dbReference type="EMBL" id="AWSI01000009">
    <property type="protein sequence ID" value="ERH31821.1"/>
    <property type="molecule type" value="Genomic_DNA"/>
</dbReference>
<organism evidence="2 3">
    <name type="scientific">Alloscardovia omnicolens F0580</name>
    <dbReference type="NCBI Taxonomy" id="1321816"/>
    <lineage>
        <taxon>Bacteria</taxon>
        <taxon>Bacillati</taxon>
        <taxon>Actinomycetota</taxon>
        <taxon>Actinomycetes</taxon>
        <taxon>Bifidobacteriales</taxon>
        <taxon>Bifidobacteriaceae</taxon>
        <taxon>Alloscardovia</taxon>
    </lineage>
</organism>
<comment type="caution">
    <text evidence="2">The sequence shown here is derived from an EMBL/GenBank/DDBJ whole genome shotgun (WGS) entry which is preliminary data.</text>
</comment>
<dbReference type="Pfam" id="PF00480">
    <property type="entry name" value="ROK"/>
    <property type="match status" value="1"/>
</dbReference>
<evidence type="ECO:0000256" key="1">
    <source>
        <dbReference type="ARBA" id="ARBA00006479"/>
    </source>
</evidence>
<dbReference type="PROSITE" id="PS01125">
    <property type="entry name" value="ROK"/>
    <property type="match status" value="1"/>
</dbReference>
<keyword evidence="3" id="KW-1185">Reference proteome</keyword>
<dbReference type="RefSeq" id="WP_021617411.1">
    <property type="nucleotide sequence ID" value="NZ_KE952640.1"/>
</dbReference>
<protein>
    <submittedName>
        <fullName evidence="2">ROK family protein</fullName>
    </submittedName>
</protein>
<dbReference type="AlphaFoldDB" id="U1RCP9"/>
<dbReference type="STRING" id="419015.HMPREF3214_00097"/>
<evidence type="ECO:0000313" key="2">
    <source>
        <dbReference type="EMBL" id="ERH31821.1"/>
    </source>
</evidence>
<gene>
    <name evidence="2" type="ORF">HMPREF9244_00259</name>
</gene>
<dbReference type="InterPro" id="IPR043129">
    <property type="entry name" value="ATPase_NBD"/>
</dbReference>